<dbReference type="PANTHER" id="PTHR13966:SF19">
    <property type="entry name" value="NUCLEASE EXOG, MITOCHONDRIAL"/>
    <property type="match status" value="1"/>
</dbReference>
<dbReference type="InterPro" id="IPR044929">
    <property type="entry name" value="DNA/RNA_non-sp_Endonuclease_sf"/>
</dbReference>
<feature type="active site" description="Proton acceptor" evidence="4">
    <location>
        <position position="255"/>
    </location>
</feature>
<dbReference type="GO" id="GO:0005634">
    <property type="term" value="C:nucleus"/>
    <property type="evidence" value="ECO:0007669"/>
    <property type="project" value="TreeGrafter"/>
</dbReference>
<comment type="similarity">
    <text evidence="1">Belongs to the DNA/RNA non-specific endonuclease family.</text>
</comment>
<evidence type="ECO:0000256" key="1">
    <source>
        <dbReference type="ARBA" id="ARBA00010052"/>
    </source>
</evidence>
<evidence type="ECO:0000259" key="8">
    <source>
        <dbReference type="SMART" id="SM00892"/>
    </source>
</evidence>
<dbReference type="SUPFAM" id="SSF54060">
    <property type="entry name" value="His-Me finger endonucleases"/>
    <property type="match status" value="1"/>
</dbReference>
<dbReference type="AlphaFoldDB" id="A0AAD8A0X3"/>
<dbReference type="Proteomes" id="UP001233999">
    <property type="component" value="Unassembled WGS sequence"/>
</dbReference>
<dbReference type="InterPro" id="IPR040255">
    <property type="entry name" value="Non-specific_endonuclease"/>
</dbReference>
<dbReference type="CDD" id="cd00091">
    <property type="entry name" value="NUC"/>
    <property type="match status" value="1"/>
</dbReference>
<evidence type="ECO:0000256" key="3">
    <source>
        <dbReference type="ARBA" id="ARBA00022759"/>
    </source>
</evidence>
<dbReference type="PANTHER" id="PTHR13966">
    <property type="entry name" value="ENDONUCLEASE RELATED"/>
    <property type="match status" value="1"/>
</dbReference>
<evidence type="ECO:0000256" key="4">
    <source>
        <dbReference type="PIRSR" id="PIRSR640255-1"/>
    </source>
</evidence>
<feature type="domain" description="DNA/RNA non-specific endonuclease/pyrophosphatase/phosphodiesterase" evidence="8">
    <location>
        <begin position="167"/>
        <end position="410"/>
    </location>
</feature>
<dbReference type="SMART" id="SM00477">
    <property type="entry name" value="NUC"/>
    <property type="match status" value="1"/>
</dbReference>
<keyword evidence="3" id="KW-0255">Endonuclease</keyword>
<evidence type="ECO:0008006" key="11">
    <source>
        <dbReference type="Google" id="ProtNLM"/>
    </source>
</evidence>
<evidence type="ECO:0000256" key="6">
    <source>
        <dbReference type="SAM" id="Phobius"/>
    </source>
</evidence>
<dbReference type="EMBL" id="JASPKZ010004215">
    <property type="protein sequence ID" value="KAJ9590454.1"/>
    <property type="molecule type" value="Genomic_DNA"/>
</dbReference>
<protein>
    <recommendedName>
        <fullName evidence="11">DNA/RNA non-specific endonuclease domain-containing protein</fullName>
    </recommendedName>
</protein>
<keyword evidence="6" id="KW-1133">Transmembrane helix</keyword>
<keyword evidence="6" id="KW-0812">Transmembrane</keyword>
<dbReference type="Gene3D" id="3.40.570.10">
    <property type="entry name" value="Extracellular Endonuclease, subunit A"/>
    <property type="match status" value="1"/>
</dbReference>
<keyword evidence="3" id="KW-0378">Hydrolase</keyword>
<reference evidence="9" key="2">
    <citation type="submission" date="2023-05" db="EMBL/GenBank/DDBJ databases">
        <authorList>
            <person name="Fouks B."/>
        </authorList>
    </citation>
    <scope>NUCLEOTIDE SEQUENCE</scope>
    <source>
        <strain evidence="9">Stay&amp;Tobe</strain>
        <tissue evidence="9">Testes</tissue>
    </source>
</reference>
<reference evidence="9" key="1">
    <citation type="journal article" date="2023" name="IScience">
        <title>Live-bearing cockroach genome reveals convergent evolutionary mechanisms linked to viviparity in insects and beyond.</title>
        <authorList>
            <person name="Fouks B."/>
            <person name="Harrison M.C."/>
            <person name="Mikhailova A.A."/>
            <person name="Marchal E."/>
            <person name="English S."/>
            <person name="Carruthers M."/>
            <person name="Jennings E.C."/>
            <person name="Chiamaka E.L."/>
            <person name="Frigard R.A."/>
            <person name="Pippel M."/>
            <person name="Attardo G.M."/>
            <person name="Benoit J.B."/>
            <person name="Bornberg-Bauer E."/>
            <person name="Tobe S.S."/>
        </authorList>
    </citation>
    <scope>NUCLEOTIDE SEQUENCE</scope>
    <source>
        <strain evidence="9">Stay&amp;Tobe</strain>
    </source>
</reference>
<keyword evidence="6" id="KW-0472">Membrane</keyword>
<keyword evidence="2" id="KW-0540">Nuclease</keyword>
<sequence length="427" mass="47606">MFQGCKRSTVITVMKIVAFVLVIALISLIIFITVGDGKSIRAGCNYKINGDLTEPQPLFLIPGGSKDGFGFYLPEDSSSNVHINAGASIYLACPGSTNYLEFAGSGTRTALAKCESGSTYTINSKRYDFSEFSCKSYPFHTARKSGDTCYDGTKSHIEIGFEVENDFYKIMDVCFDDSEFNTLYSKFTVVSGIGGYQSGFPRPSFIQGNFYPGLSVDNLYTKNTQRQTISKLLGSTNLGNDYVSNSSDYYLARGHMTAKADYVYGTAHRATFHFVNIAPQWQTFNGGNWNSLEMSVRTYADKNKLDLEVYTGTHGVTTLPNSNGVETEIYLYVDDNNNKGLPVPKVYWKVVYNSKTREGIAFIGINNPYVTNPSADYIFCTDVCSRVSWLQWDQKDIKKGYSYCCDVNDFRKTVKTLPQFTVNSLLT</sequence>
<evidence type="ECO:0000259" key="7">
    <source>
        <dbReference type="SMART" id="SM00477"/>
    </source>
</evidence>
<dbReference type="InterPro" id="IPR001604">
    <property type="entry name" value="Endo_G_ENPP1-like_dom"/>
</dbReference>
<keyword evidence="5" id="KW-0479">Metal-binding</keyword>
<keyword evidence="10" id="KW-1185">Reference proteome</keyword>
<dbReference type="GO" id="GO:0005743">
    <property type="term" value="C:mitochondrial inner membrane"/>
    <property type="evidence" value="ECO:0007669"/>
    <property type="project" value="TreeGrafter"/>
</dbReference>
<gene>
    <name evidence="9" type="ORF">L9F63_016513</name>
</gene>
<dbReference type="InterPro" id="IPR044925">
    <property type="entry name" value="His-Me_finger_sf"/>
</dbReference>
<accession>A0AAD8A0X3</accession>
<dbReference type="GO" id="GO:0003676">
    <property type="term" value="F:nucleic acid binding"/>
    <property type="evidence" value="ECO:0007669"/>
    <property type="project" value="InterPro"/>
</dbReference>
<feature type="domain" description="ENPP1-3/EXOG-like endonuclease/phosphodiesterase" evidence="7">
    <location>
        <begin position="207"/>
        <end position="386"/>
    </location>
</feature>
<evidence type="ECO:0000256" key="2">
    <source>
        <dbReference type="ARBA" id="ARBA00022722"/>
    </source>
</evidence>
<dbReference type="InterPro" id="IPR020821">
    <property type="entry name" value="ENPP1-3/EXOG-like_nuc-like"/>
</dbReference>
<feature type="transmembrane region" description="Helical" evidence="6">
    <location>
        <begin position="12"/>
        <end position="34"/>
    </location>
</feature>
<dbReference type="FunFam" id="3.40.570.10:FF:000007">
    <property type="entry name" value="Alkaline nuclease"/>
    <property type="match status" value="1"/>
</dbReference>
<dbReference type="GO" id="GO:0000014">
    <property type="term" value="F:single-stranded DNA endodeoxyribonuclease activity"/>
    <property type="evidence" value="ECO:0007669"/>
    <property type="project" value="TreeGrafter"/>
</dbReference>
<dbReference type="GO" id="GO:0046872">
    <property type="term" value="F:metal ion binding"/>
    <property type="evidence" value="ECO:0007669"/>
    <property type="project" value="UniProtKB-KW"/>
</dbReference>
<name>A0AAD8A0X3_DIPPU</name>
<proteinExistence type="inferred from homology"/>
<evidence type="ECO:0000313" key="9">
    <source>
        <dbReference type="EMBL" id="KAJ9590454.1"/>
    </source>
</evidence>
<dbReference type="GO" id="GO:0006309">
    <property type="term" value="P:apoptotic DNA fragmentation"/>
    <property type="evidence" value="ECO:0007669"/>
    <property type="project" value="TreeGrafter"/>
</dbReference>
<dbReference type="Pfam" id="PF01223">
    <property type="entry name" value="Endonuclease_NS"/>
    <property type="match status" value="1"/>
</dbReference>
<evidence type="ECO:0000256" key="5">
    <source>
        <dbReference type="PIRSR" id="PIRSR640255-2"/>
    </source>
</evidence>
<organism evidence="9 10">
    <name type="scientific">Diploptera punctata</name>
    <name type="common">Pacific beetle cockroach</name>
    <dbReference type="NCBI Taxonomy" id="6984"/>
    <lineage>
        <taxon>Eukaryota</taxon>
        <taxon>Metazoa</taxon>
        <taxon>Ecdysozoa</taxon>
        <taxon>Arthropoda</taxon>
        <taxon>Hexapoda</taxon>
        <taxon>Insecta</taxon>
        <taxon>Pterygota</taxon>
        <taxon>Neoptera</taxon>
        <taxon>Polyneoptera</taxon>
        <taxon>Dictyoptera</taxon>
        <taxon>Blattodea</taxon>
        <taxon>Blaberoidea</taxon>
        <taxon>Blaberidae</taxon>
        <taxon>Diplopterinae</taxon>
        <taxon>Diploptera</taxon>
    </lineage>
</organism>
<comment type="caution">
    <text evidence="9">The sequence shown here is derived from an EMBL/GenBank/DDBJ whole genome shotgun (WGS) entry which is preliminary data.</text>
</comment>
<feature type="binding site" evidence="5">
    <location>
        <position position="285"/>
    </location>
    <ligand>
        <name>Mg(2+)</name>
        <dbReference type="ChEBI" id="CHEBI:18420"/>
        <note>catalytic</note>
    </ligand>
</feature>
<dbReference type="GO" id="GO:0004521">
    <property type="term" value="F:RNA endonuclease activity"/>
    <property type="evidence" value="ECO:0007669"/>
    <property type="project" value="TreeGrafter"/>
</dbReference>
<dbReference type="SMART" id="SM00892">
    <property type="entry name" value="Endonuclease_NS"/>
    <property type="match status" value="1"/>
</dbReference>
<evidence type="ECO:0000313" key="10">
    <source>
        <dbReference type="Proteomes" id="UP001233999"/>
    </source>
</evidence>